<dbReference type="AlphaFoldDB" id="A0A9X2L6Y1"/>
<sequence length="144" mass="14491">MKKPLSTKSPVRGGLPFLSILFAASLAACTTPTGGRDTGAGRADPLGELIGREAGTNEEAPAPAALGPAAETFIGAPVGTLEAALGSPALTRREGANEFRRYDLEDCRVYAVVAPAGGNVQTVSAGPLVAGKAAPDFRVCTAGR</sequence>
<dbReference type="RefSeq" id="WP_256617880.1">
    <property type="nucleotide sequence ID" value="NZ_JANIBC010000001.1"/>
</dbReference>
<evidence type="ECO:0000313" key="4">
    <source>
        <dbReference type="Proteomes" id="UP001142610"/>
    </source>
</evidence>
<keyword evidence="2" id="KW-0732">Signal</keyword>
<dbReference type="Proteomes" id="UP001142610">
    <property type="component" value="Unassembled WGS sequence"/>
</dbReference>
<keyword evidence="4" id="KW-1185">Reference proteome</keyword>
<evidence type="ECO:0008006" key="5">
    <source>
        <dbReference type="Google" id="ProtNLM"/>
    </source>
</evidence>
<organism evidence="3 4">
    <name type="scientific">Parvularcula maris</name>
    <dbReference type="NCBI Taxonomy" id="2965077"/>
    <lineage>
        <taxon>Bacteria</taxon>
        <taxon>Pseudomonadati</taxon>
        <taxon>Pseudomonadota</taxon>
        <taxon>Alphaproteobacteria</taxon>
        <taxon>Parvularculales</taxon>
        <taxon>Parvularculaceae</taxon>
        <taxon>Parvularcula</taxon>
    </lineage>
</organism>
<evidence type="ECO:0000256" key="2">
    <source>
        <dbReference type="SAM" id="SignalP"/>
    </source>
</evidence>
<dbReference type="PROSITE" id="PS51257">
    <property type="entry name" value="PROKAR_LIPOPROTEIN"/>
    <property type="match status" value="1"/>
</dbReference>
<feature type="signal peptide" evidence="2">
    <location>
        <begin position="1"/>
        <end position="27"/>
    </location>
</feature>
<name>A0A9X2L6Y1_9PROT</name>
<accession>A0A9X2L6Y1</accession>
<feature type="chain" id="PRO_5040993729" description="Secreted protein" evidence="2">
    <location>
        <begin position="28"/>
        <end position="144"/>
    </location>
</feature>
<evidence type="ECO:0000313" key="3">
    <source>
        <dbReference type="EMBL" id="MCQ8184074.1"/>
    </source>
</evidence>
<dbReference type="EMBL" id="JANIBC010000001">
    <property type="protein sequence ID" value="MCQ8184074.1"/>
    <property type="molecule type" value="Genomic_DNA"/>
</dbReference>
<feature type="region of interest" description="Disordered" evidence="1">
    <location>
        <begin position="33"/>
        <end position="63"/>
    </location>
</feature>
<protein>
    <recommendedName>
        <fullName evidence="5">Secreted protein</fullName>
    </recommendedName>
</protein>
<comment type="caution">
    <text evidence="3">The sequence shown here is derived from an EMBL/GenBank/DDBJ whole genome shotgun (WGS) entry which is preliminary data.</text>
</comment>
<gene>
    <name evidence="3" type="ORF">NOG11_01610</name>
</gene>
<evidence type="ECO:0000256" key="1">
    <source>
        <dbReference type="SAM" id="MobiDB-lite"/>
    </source>
</evidence>
<reference evidence="3" key="1">
    <citation type="submission" date="2022-07" db="EMBL/GenBank/DDBJ databases">
        <title>Parvularcula maris sp. nov., an algicidal bacterium isolated from seawater.</title>
        <authorList>
            <person name="Li F."/>
        </authorList>
    </citation>
    <scope>NUCLEOTIDE SEQUENCE</scope>
    <source>
        <strain evidence="3">BGMRC 0090</strain>
    </source>
</reference>
<proteinExistence type="predicted"/>